<dbReference type="InterPro" id="IPR006634">
    <property type="entry name" value="TLC-dom"/>
</dbReference>
<dbReference type="AlphaFoldDB" id="A0AA87Z332"/>
<feature type="transmembrane region" description="Helical" evidence="7">
    <location>
        <begin position="157"/>
        <end position="178"/>
    </location>
</feature>
<dbReference type="PROSITE" id="PS50922">
    <property type="entry name" value="TLC"/>
    <property type="match status" value="1"/>
</dbReference>
<reference evidence="9" key="1">
    <citation type="submission" date="2023-07" db="EMBL/GenBank/DDBJ databases">
        <title>draft genome sequence of fig (Ficus carica).</title>
        <authorList>
            <person name="Takahashi T."/>
            <person name="Nishimura K."/>
        </authorList>
    </citation>
    <scope>NUCLEOTIDE SEQUENCE</scope>
</reference>
<dbReference type="PANTHER" id="PTHR13439:SF0">
    <property type="entry name" value="TOPOISOMERASE I DAMAGE AFFECTED PROTEIN 4"/>
    <property type="match status" value="1"/>
</dbReference>
<protein>
    <recommendedName>
        <fullName evidence="8">TLC domain-containing protein</fullName>
    </recommendedName>
</protein>
<dbReference type="GO" id="GO:0005783">
    <property type="term" value="C:endoplasmic reticulum"/>
    <property type="evidence" value="ECO:0007669"/>
    <property type="project" value="TreeGrafter"/>
</dbReference>
<feature type="transmembrane region" description="Helical" evidence="7">
    <location>
        <begin position="108"/>
        <end position="127"/>
    </location>
</feature>
<dbReference type="EMBL" id="BTGU01000001">
    <property type="protein sequence ID" value="GMN23220.1"/>
    <property type="molecule type" value="Genomic_DNA"/>
</dbReference>
<feature type="region of interest" description="Disordered" evidence="6">
    <location>
        <begin position="294"/>
        <end position="332"/>
    </location>
</feature>
<feature type="transmembrane region" description="Helical" evidence="7">
    <location>
        <begin position="26"/>
        <end position="49"/>
    </location>
</feature>
<keyword evidence="4 5" id="KW-0472">Membrane</keyword>
<feature type="transmembrane region" description="Helical" evidence="7">
    <location>
        <begin position="224"/>
        <end position="249"/>
    </location>
</feature>
<keyword evidence="10" id="KW-1185">Reference proteome</keyword>
<keyword evidence="2 5" id="KW-0812">Transmembrane</keyword>
<keyword evidence="3 7" id="KW-1133">Transmembrane helix</keyword>
<feature type="transmembrane region" description="Helical" evidence="7">
    <location>
        <begin position="190"/>
        <end position="212"/>
    </location>
</feature>
<evidence type="ECO:0000256" key="3">
    <source>
        <dbReference type="ARBA" id="ARBA00022989"/>
    </source>
</evidence>
<dbReference type="SMART" id="SM00724">
    <property type="entry name" value="TLC"/>
    <property type="match status" value="1"/>
</dbReference>
<evidence type="ECO:0000256" key="6">
    <source>
        <dbReference type="SAM" id="MobiDB-lite"/>
    </source>
</evidence>
<organism evidence="9 10">
    <name type="scientific">Ficus carica</name>
    <name type="common">Common fig</name>
    <dbReference type="NCBI Taxonomy" id="3494"/>
    <lineage>
        <taxon>Eukaryota</taxon>
        <taxon>Viridiplantae</taxon>
        <taxon>Streptophyta</taxon>
        <taxon>Embryophyta</taxon>
        <taxon>Tracheophyta</taxon>
        <taxon>Spermatophyta</taxon>
        <taxon>Magnoliopsida</taxon>
        <taxon>eudicotyledons</taxon>
        <taxon>Gunneridae</taxon>
        <taxon>Pentapetalae</taxon>
        <taxon>rosids</taxon>
        <taxon>fabids</taxon>
        <taxon>Rosales</taxon>
        <taxon>Moraceae</taxon>
        <taxon>Ficeae</taxon>
        <taxon>Ficus</taxon>
    </lineage>
</organism>
<dbReference type="PANTHER" id="PTHR13439">
    <property type="entry name" value="CT120 PROTEIN"/>
    <property type="match status" value="1"/>
</dbReference>
<comment type="subcellular location">
    <subcellularLocation>
        <location evidence="1">Membrane</location>
        <topology evidence="1">Multi-pass membrane protein</topology>
    </subcellularLocation>
</comment>
<dbReference type="InterPro" id="IPR050846">
    <property type="entry name" value="TLCD"/>
</dbReference>
<evidence type="ECO:0000313" key="10">
    <source>
        <dbReference type="Proteomes" id="UP001187192"/>
    </source>
</evidence>
<evidence type="ECO:0000256" key="5">
    <source>
        <dbReference type="PROSITE-ProRule" id="PRU00205"/>
    </source>
</evidence>
<dbReference type="Proteomes" id="UP001187192">
    <property type="component" value="Unassembled WGS sequence"/>
</dbReference>
<sequence>MVGFPFSIGAVSFSGNDISIREFGNLASVVSGIILCVIDGAAVRMPFLLVFGLKVLVLENLTLRGFSTAHAILVAFASFYLVVLSDLFRKGSRDGPIVDRSSTLSNTVMGISIGYFLTDLGMIFWLFPALGGLEYVLHHGLSMFSIILSLRSGQGQMYILMVLFSESTTPFVNLRWYLDIAGQKNTRLYIFNGVAMFLGWLVARILLFIYFFHHMSTHFDEVEMIFPLGFYSLLIVPPVLAAMNLFWFWKIAKAGPPFPTYAKGPKTTNHPPTNADARRAICTCLADSLLLPASPTSSSCPSTTPTSSCSTAAEHDGGVTGDRRRKPAPAPAPVSVEVVDGAGGGHGVRGAVGLRRLRWNRNAGVKAEVMVDLKKGVVGQVPLVGLLAVKLMGFGIWVLEID</sequence>
<evidence type="ECO:0000256" key="4">
    <source>
        <dbReference type="ARBA" id="ARBA00023136"/>
    </source>
</evidence>
<feature type="transmembrane region" description="Helical" evidence="7">
    <location>
        <begin position="377"/>
        <end position="399"/>
    </location>
</feature>
<evidence type="ECO:0000256" key="1">
    <source>
        <dbReference type="ARBA" id="ARBA00004141"/>
    </source>
</evidence>
<feature type="domain" description="TLC" evidence="8">
    <location>
        <begin position="56"/>
        <end position="260"/>
    </location>
</feature>
<accession>A0AA87Z332</accession>
<name>A0AA87Z332_FICCA</name>
<evidence type="ECO:0000256" key="2">
    <source>
        <dbReference type="ARBA" id="ARBA00022692"/>
    </source>
</evidence>
<evidence type="ECO:0000259" key="8">
    <source>
        <dbReference type="PROSITE" id="PS50922"/>
    </source>
</evidence>
<dbReference type="GO" id="GO:0016020">
    <property type="term" value="C:membrane"/>
    <property type="evidence" value="ECO:0007669"/>
    <property type="project" value="UniProtKB-SubCell"/>
</dbReference>
<comment type="caution">
    <text evidence="9">The sequence shown here is derived from an EMBL/GenBank/DDBJ whole genome shotgun (WGS) entry which is preliminary data.</text>
</comment>
<evidence type="ECO:0000313" key="9">
    <source>
        <dbReference type="EMBL" id="GMN23220.1"/>
    </source>
</evidence>
<feature type="transmembrane region" description="Helical" evidence="7">
    <location>
        <begin position="69"/>
        <end position="88"/>
    </location>
</feature>
<dbReference type="Pfam" id="PF03798">
    <property type="entry name" value="TRAM_LAG1_CLN8"/>
    <property type="match status" value="1"/>
</dbReference>
<gene>
    <name evidence="9" type="ORF">TIFTF001_000026</name>
</gene>
<dbReference type="GO" id="GO:0055088">
    <property type="term" value="P:lipid homeostasis"/>
    <property type="evidence" value="ECO:0007669"/>
    <property type="project" value="TreeGrafter"/>
</dbReference>
<proteinExistence type="predicted"/>
<feature type="compositionally biased region" description="Low complexity" evidence="6">
    <location>
        <begin position="294"/>
        <end position="312"/>
    </location>
</feature>
<evidence type="ECO:0000256" key="7">
    <source>
        <dbReference type="SAM" id="Phobius"/>
    </source>
</evidence>